<dbReference type="Proteomes" id="UP000095283">
    <property type="component" value="Unplaced"/>
</dbReference>
<sequence length="26" mass="3038">MVTINTLNNFHDFVSVEFRLTVLLLT</sequence>
<accession>A0A1I7X0D5</accession>
<dbReference type="AlphaFoldDB" id="A0A1I7X0D5"/>
<dbReference type="WBParaSite" id="Hba_10900">
    <property type="protein sequence ID" value="Hba_10900"/>
    <property type="gene ID" value="Hba_10900"/>
</dbReference>
<proteinExistence type="predicted"/>
<evidence type="ECO:0000313" key="1">
    <source>
        <dbReference type="Proteomes" id="UP000095283"/>
    </source>
</evidence>
<name>A0A1I7X0D5_HETBA</name>
<evidence type="ECO:0000313" key="2">
    <source>
        <dbReference type="WBParaSite" id="Hba_10900"/>
    </source>
</evidence>
<protein>
    <submittedName>
        <fullName evidence="2">Uncharacterized protein</fullName>
    </submittedName>
</protein>
<reference evidence="2" key="1">
    <citation type="submission" date="2016-11" db="UniProtKB">
        <authorList>
            <consortium name="WormBaseParasite"/>
        </authorList>
    </citation>
    <scope>IDENTIFICATION</scope>
</reference>
<organism evidence="1 2">
    <name type="scientific">Heterorhabditis bacteriophora</name>
    <name type="common">Entomopathogenic nematode worm</name>
    <dbReference type="NCBI Taxonomy" id="37862"/>
    <lineage>
        <taxon>Eukaryota</taxon>
        <taxon>Metazoa</taxon>
        <taxon>Ecdysozoa</taxon>
        <taxon>Nematoda</taxon>
        <taxon>Chromadorea</taxon>
        <taxon>Rhabditida</taxon>
        <taxon>Rhabditina</taxon>
        <taxon>Rhabditomorpha</taxon>
        <taxon>Strongyloidea</taxon>
        <taxon>Heterorhabditidae</taxon>
        <taxon>Heterorhabditis</taxon>
    </lineage>
</organism>
<keyword evidence="1" id="KW-1185">Reference proteome</keyword>